<dbReference type="InterPro" id="IPR041685">
    <property type="entry name" value="AAA_GajA/Old/RecF-like"/>
</dbReference>
<evidence type="ECO:0000313" key="4">
    <source>
        <dbReference type="Proteomes" id="UP000011663"/>
    </source>
</evidence>
<proteinExistence type="predicted"/>
<name>A0A2U4EY39_9SPIR</name>
<dbReference type="STRING" id="1289135.A966_00885"/>
<dbReference type="PANTHER" id="PTHR43581">
    <property type="entry name" value="ATP/GTP PHOSPHATASE"/>
    <property type="match status" value="1"/>
</dbReference>
<dbReference type="Gene3D" id="3.40.50.300">
    <property type="entry name" value="P-loop containing nucleotide triphosphate hydrolases"/>
    <property type="match status" value="1"/>
</dbReference>
<dbReference type="RefSeq" id="WP_008721340.1">
    <property type="nucleotide sequence ID" value="NZ_JH994110.1"/>
</dbReference>
<organism evidence="3 4">
    <name type="scientific">Brachyspira hampsonii 30446</name>
    <dbReference type="NCBI Taxonomy" id="1289135"/>
    <lineage>
        <taxon>Bacteria</taxon>
        <taxon>Pseudomonadati</taxon>
        <taxon>Spirochaetota</taxon>
        <taxon>Spirochaetia</taxon>
        <taxon>Brachyspirales</taxon>
        <taxon>Brachyspiraceae</taxon>
        <taxon>Brachyspira</taxon>
    </lineage>
</organism>
<sequence>MSENIKYPTLYVKNFAKIKEAKIELSPFTLFIGDNNSGKSYLMTLVYGLIKYTAIIINIIFKDKKNVEELYEYKKAKSIIENYIKNLDFDKEVELPFEEIEIFIELFNLLLNKYSNEVINYIFNSDNEIKLENIKLVFNNNKIKFVFEKSKKIQNNKEINEFYIHVQIQNNVKYGVGFELNNDDINYNMIIIGIINFIINNYFYNGLIPFIFSNRETFLPVSRTGFLLSRNDISASARASKYDRYAEKNNQYLSRPIMDFLDNFDELSKQKNDIEHMTKKLYLMLDFIEKNMLFGKIMINEETKNIYYKPDNTELEFQMYLSSAVVTELTPLYLFLKYGFIKRKLLMEEPEISLHPKLQQQLTRLFIKLINSGINVMITTHSDIIIQHINNMIKLNNNKEDVKKELMEKYNYDEDDLISEDKVRMYQFDVKEDGFTEITEIKGSKYGFQAPTFHKYLMQSSEEFEDFIEDLDD</sequence>
<feature type="transmembrane region" description="Helical" evidence="1">
    <location>
        <begin position="190"/>
        <end position="212"/>
    </location>
</feature>
<evidence type="ECO:0000259" key="2">
    <source>
        <dbReference type="Pfam" id="PF13175"/>
    </source>
</evidence>
<dbReference type="SUPFAM" id="SSF52540">
    <property type="entry name" value="P-loop containing nucleoside triphosphate hydrolases"/>
    <property type="match status" value="1"/>
</dbReference>
<keyword evidence="1" id="KW-0472">Membrane</keyword>
<comment type="caution">
    <text evidence="3">The sequence shown here is derived from an EMBL/GenBank/DDBJ whole genome shotgun (WGS) entry which is preliminary data.</text>
</comment>
<dbReference type="AlphaFoldDB" id="A0A2U4EY39"/>
<dbReference type="InterPro" id="IPR051396">
    <property type="entry name" value="Bact_Antivir_Def_Nuclease"/>
</dbReference>
<keyword evidence="1" id="KW-1133">Transmembrane helix</keyword>
<feature type="domain" description="Endonuclease GajA/Old nuclease/RecF-like AAA" evidence="2">
    <location>
        <begin position="10"/>
        <end position="386"/>
    </location>
</feature>
<dbReference type="EMBL" id="ALNZ01000006">
    <property type="protein sequence ID" value="EKV58295.1"/>
    <property type="molecule type" value="Genomic_DNA"/>
</dbReference>
<feature type="transmembrane region" description="Helical" evidence="1">
    <location>
        <begin position="41"/>
        <end position="61"/>
    </location>
</feature>
<dbReference type="Pfam" id="PF13175">
    <property type="entry name" value="AAA_15"/>
    <property type="match status" value="1"/>
</dbReference>
<dbReference type="PANTHER" id="PTHR43581:SF2">
    <property type="entry name" value="EXCINUCLEASE ATPASE SUBUNIT"/>
    <property type="match status" value="1"/>
</dbReference>
<dbReference type="InterPro" id="IPR027417">
    <property type="entry name" value="P-loop_NTPase"/>
</dbReference>
<accession>A0A2U4EY39</accession>
<evidence type="ECO:0000256" key="1">
    <source>
        <dbReference type="SAM" id="Phobius"/>
    </source>
</evidence>
<dbReference type="Proteomes" id="UP000011663">
    <property type="component" value="Unassembled WGS sequence"/>
</dbReference>
<gene>
    <name evidence="3" type="ORF">A966_00885</name>
</gene>
<dbReference type="GeneID" id="66486655"/>
<keyword evidence="1" id="KW-0812">Transmembrane</keyword>
<dbReference type="OrthoDB" id="1093370at2"/>
<protein>
    <recommendedName>
        <fullName evidence="2">Endonuclease GajA/Old nuclease/RecF-like AAA domain-containing protein</fullName>
    </recommendedName>
</protein>
<evidence type="ECO:0000313" key="3">
    <source>
        <dbReference type="EMBL" id="EKV58295.1"/>
    </source>
</evidence>
<reference evidence="3 4" key="1">
    <citation type="submission" date="2012-07" db="EMBL/GenBank/DDBJ databases">
        <title>Genome sequence of Brachyspira sp. 30446, isolated from a pig with mucohaemorrhagic colitis.</title>
        <authorList>
            <person name="Rubin J.E."/>
            <person name="Fernando C."/>
            <person name="Harding J.C.S."/>
            <person name="Hill J.E."/>
        </authorList>
    </citation>
    <scope>NUCLEOTIDE SEQUENCE [LARGE SCALE GENOMIC DNA]</scope>
    <source>
        <strain evidence="3 4">30446</strain>
    </source>
</reference>